<keyword evidence="1" id="KW-1133">Transmembrane helix</keyword>
<organism evidence="2 3">
    <name type="scientific">Candidatus Obscuribacter phosphatis</name>
    <dbReference type="NCBI Taxonomy" id="1906157"/>
    <lineage>
        <taxon>Bacteria</taxon>
        <taxon>Bacillati</taxon>
        <taxon>Candidatus Melainabacteria</taxon>
        <taxon>Candidatus Obscuribacterales</taxon>
        <taxon>Candidatus Obscuribacteraceae</taxon>
        <taxon>Candidatus Obscuribacter</taxon>
    </lineage>
</organism>
<feature type="transmembrane region" description="Helical" evidence="1">
    <location>
        <begin position="60"/>
        <end position="77"/>
    </location>
</feature>
<accession>A0A8J7P6K3</accession>
<keyword evidence="1" id="KW-0812">Transmembrane</keyword>
<protein>
    <submittedName>
        <fullName evidence="2">Uncharacterized protein</fullName>
    </submittedName>
</protein>
<dbReference type="AlphaFoldDB" id="A0A8J7P6K3"/>
<dbReference type="Proteomes" id="UP000664277">
    <property type="component" value="Unassembled WGS sequence"/>
</dbReference>
<name>A0A8J7P6K3_9BACT</name>
<proteinExistence type="predicted"/>
<reference evidence="2" key="1">
    <citation type="submission" date="2021-02" db="EMBL/GenBank/DDBJ databases">
        <title>Genome-Resolved Metagenomics of a Microbial Community Performing Photosynthetic Biological Nutrient Removal.</title>
        <authorList>
            <person name="Mcdaniel E.A."/>
        </authorList>
    </citation>
    <scope>NUCLEOTIDE SEQUENCE</scope>
    <source>
        <strain evidence="2">UWPOB_OBS1</strain>
    </source>
</reference>
<feature type="transmembrane region" description="Helical" evidence="1">
    <location>
        <begin position="97"/>
        <end position="114"/>
    </location>
</feature>
<feature type="transmembrane region" description="Helical" evidence="1">
    <location>
        <begin position="27"/>
        <end position="48"/>
    </location>
</feature>
<evidence type="ECO:0000313" key="3">
    <source>
        <dbReference type="Proteomes" id="UP000664277"/>
    </source>
</evidence>
<gene>
    <name evidence="2" type="ORF">J0M35_00065</name>
</gene>
<comment type="caution">
    <text evidence="2">The sequence shown here is derived from an EMBL/GenBank/DDBJ whole genome shotgun (WGS) entry which is preliminary data.</text>
</comment>
<sequence>MQSYKDRIAAYLKNEKAAVGMPISPKAFIILNLITLGAFTQVWAYHNFQKDQHYKKHPKLTAFVKCLFLPLTLITLLNYLEEAAKQLGSALKIPKNLIAFCYLLSLAVDIYSALMNNAISSSLRLTVWLCCGFVQFFMLVFVQLEINRINEELRPSVNLNKYKMNLRKYFAAIIFSFLFLASNLLISIFLKAMAQAVGRD</sequence>
<feature type="transmembrane region" description="Helical" evidence="1">
    <location>
        <begin position="126"/>
        <end position="149"/>
    </location>
</feature>
<feature type="transmembrane region" description="Helical" evidence="1">
    <location>
        <begin position="169"/>
        <end position="190"/>
    </location>
</feature>
<keyword evidence="1" id="KW-0472">Membrane</keyword>
<dbReference type="EMBL" id="JAFLCK010000001">
    <property type="protein sequence ID" value="MBN8658729.1"/>
    <property type="molecule type" value="Genomic_DNA"/>
</dbReference>
<evidence type="ECO:0000313" key="2">
    <source>
        <dbReference type="EMBL" id="MBN8658729.1"/>
    </source>
</evidence>
<evidence type="ECO:0000256" key="1">
    <source>
        <dbReference type="SAM" id="Phobius"/>
    </source>
</evidence>